<evidence type="ECO:0000256" key="8">
    <source>
        <dbReference type="ARBA" id="ARBA00047380"/>
    </source>
</evidence>
<dbReference type="InterPro" id="IPR003789">
    <property type="entry name" value="Asn/Gln_tRNA_amidoTrase-B-like"/>
</dbReference>
<dbReference type="HAMAP" id="MF_00121">
    <property type="entry name" value="GatB"/>
    <property type="match status" value="1"/>
</dbReference>
<dbReference type="InterPro" id="IPR017958">
    <property type="entry name" value="Gln-tRNA_amidoTrfase_suB_CS"/>
</dbReference>
<evidence type="ECO:0000256" key="2">
    <source>
        <dbReference type="ARBA" id="ARBA00011123"/>
    </source>
</evidence>
<comment type="catalytic activity">
    <reaction evidence="9 10">
        <text>L-glutamyl-tRNA(Gln) + L-glutamine + ATP + H2O = L-glutaminyl-tRNA(Gln) + L-glutamate + ADP + phosphate + H(+)</text>
        <dbReference type="Rhea" id="RHEA:17521"/>
        <dbReference type="Rhea" id="RHEA-COMP:9681"/>
        <dbReference type="Rhea" id="RHEA-COMP:9684"/>
        <dbReference type="ChEBI" id="CHEBI:15377"/>
        <dbReference type="ChEBI" id="CHEBI:15378"/>
        <dbReference type="ChEBI" id="CHEBI:29985"/>
        <dbReference type="ChEBI" id="CHEBI:30616"/>
        <dbReference type="ChEBI" id="CHEBI:43474"/>
        <dbReference type="ChEBI" id="CHEBI:58359"/>
        <dbReference type="ChEBI" id="CHEBI:78520"/>
        <dbReference type="ChEBI" id="CHEBI:78521"/>
        <dbReference type="ChEBI" id="CHEBI:456216"/>
    </reaction>
</comment>
<keyword evidence="6 10" id="KW-0648">Protein biosynthesis</keyword>
<dbReference type="Pfam" id="PF02934">
    <property type="entry name" value="GatB_N"/>
    <property type="match status" value="1"/>
</dbReference>
<feature type="domain" description="Asn/Gln amidotransferase" evidence="11">
    <location>
        <begin position="357"/>
        <end position="474"/>
    </location>
</feature>
<dbReference type="InterPro" id="IPR006075">
    <property type="entry name" value="Asn/Gln-tRNA_Trfase_suB/E_cat"/>
</dbReference>
<protein>
    <recommendedName>
        <fullName evidence="10">Aspartyl/glutamyl-tRNA(Asn/Gln) amidotransferase subunit B</fullName>
        <shortName evidence="10">Asp/Glu-ADT subunit B</shortName>
        <ecNumber evidence="10">6.3.5.-</ecNumber>
    </recommendedName>
</protein>
<comment type="catalytic activity">
    <reaction evidence="8 10">
        <text>L-aspartyl-tRNA(Asn) + L-glutamine + ATP + H2O = L-asparaginyl-tRNA(Asn) + L-glutamate + ADP + phosphate + 2 H(+)</text>
        <dbReference type="Rhea" id="RHEA:14513"/>
        <dbReference type="Rhea" id="RHEA-COMP:9674"/>
        <dbReference type="Rhea" id="RHEA-COMP:9677"/>
        <dbReference type="ChEBI" id="CHEBI:15377"/>
        <dbReference type="ChEBI" id="CHEBI:15378"/>
        <dbReference type="ChEBI" id="CHEBI:29985"/>
        <dbReference type="ChEBI" id="CHEBI:30616"/>
        <dbReference type="ChEBI" id="CHEBI:43474"/>
        <dbReference type="ChEBI" id="CHEBI:58359"/>
        <dbReference type="ChEBI" id="CHEBI:78515"/>
        <dbReference type="ChEBI" id="CHEBI:78516"/>
        <dbReference type="ChEBI" id="CHEBI:456216"/>
    </reaction>
</comment>
<comment type="caution">
    <text evidence="12">The sequence shown here is derived from an EMBL/GenBank/DDBJ whole genome shotgun (WGS) entry which is preliminary data.</text>
</comment>
<name>A0A2M8GNY4_9BACT</name>
<dbReference type="InterPro" id="IPR042114">
    <property type="entry name" value="GatB_C_1"/>
</dbReference>
<sequence length="487" mass="56032">MNNYIPVIGLEIHVELKTKSKMFCGCPADHFAKKPNSICCPVCLGLPGALPVPNKKAIEWTILLGKALGCAINKVSKFDRKHYFYPDLPKGYQISQYDEPIATKGKLSLQIQSSKFKVQNDSSKLKNEEKTFRIHRVHLEEDTGKLIHKGNETLIDFNRSGVPLVEIVTEPDFDNADDVKRFLEELQVIVRYLGISDADMEKGSMRLEPNISVREIPNPKSQIPNISKLPITNYQLPKYKVEVKNINSFRFVKQAIEYEIERQTTLLEKGETPKQETRGFNSNKQITYSQRSKEEAHDYRYFPEPDIPPMIFNDDWLKQIEKQIPELPQAKLERFVKDYSLKFSDAFILTRDKKLSNYFEQVNSKFKIQNSKSKLKIKNYSQSIINLIINNKLSKTLTIGEFVNKVIELLAPKETDEKLLGATITRIIETNKKVVDDYKSGKQNAIMFLVGQVMREMKGKADAKIVINMLKSKIQSSNVRSSRFNRD</sequence>
<dbReference type="NCBIfam" id="NF004014">
    <property type="entry name" value="PRK05477.1-4"/>
    <property type="match status" value="1"/>
</dbReference>
<evidence type="ECO:0000259" key="11">
    <source>
        <dbReference type="SMART" id="SM00845"/>
    </source>
</evidence>
<dbReference type="InterPro" id="IPR023168">
    <property type="entry name" value="GatB_Yqey_C_2"/>
</dbReference>
<gene>
    <name evidence="10" type="primary">gatB</name>
    <name evidence="12" type="ORF">CO007_00860</name>
</gene>
<dbReference type="InterPro" id="IPR018027">
    <property type="entry name" value="Asn/Gln_amidotransferase"/>
</dbReference>
<dbReference type="Pfam" id="PF02637">
    <property type="entry name" value="GatB_Yqey"/>
    <property type="match status" value="1"/>
</dbReference>
<keyword evidence="12" id="KW-0808">Transferase</keyword>
<organism evidence="12 13">
    <name type="scientific">Candidatus Roizmanbacteria bacterium CG_4_8_14_3_um_filter_36_10</name>
    <dbReference type="NCBI Taxonomy" id="1974834"/>
    <lineage>
        <taxon>Bacteria</taxon>
        <taxon>Candidatus Roizmaniibacteriota</taxon>
    </lineage>
</organism>
<dbReference type="NCBIfam" id="TIGR00133">
    <property type="entry name" value="gatB"/>
    <property type="match status" value="1"/>
</dbReference>
<dbReference type="NCBIfam" id="NF004012">
    <property type="entry name" value="PRK05477.1-2"/>
    <property type="match status" value="1"/>
</dbReference>
<evidence type="ECO:0000256" key="9">
    <source>
        <dbReference type="ARBA" id="ARBA00047913"/>
    </source>
</evidence>
<dbReference type="Gene3D" id="1.10.150.380">
    <property type="entry name" value="GatB domain, N-terminal subdomain"/>
    <property type="match status" value="1"/>
</dbReference>
<accession>A0A2M8GNY4</accession>
<keyword evidence="4 10" id="KW-0547">Nucleotide-binding</keyword>
<proteinExistence type="inferred from homology"/>
<dbReference type="FunFam" id="1.10.10.410:FF:000001">
    <property type="entry name" value="Aspartyl/glutamyl-tRNA(Asn/Gln) amidotransferase subunit B"/>
    <property type="match status" value="1"/>
</dbReference>
<keyword evidence="5 10" id="KW-0067">ATP-binding</keyword>
<comment type="subunit">
    <text evidence="2 10">Heterotrimer of A, B and C subunits.</text>
</comment>
<dbReference type="GO" id="GO:0005524">
    <property type="term" value="F:ATP binding"/>
    <property type="evidence" value="ECO:0007669"/>
    <property type="project" value="UniProtKB-KW"/>
</dbReference>
<evidence type="ECO:0000256" key="5">
    <source>
        <dbReference type="ARBA" id="ARBA00022840"/>
    </source>
</evidence>
<dbReference type="InterPro" id="IPR017959">
    <property type="entry name" value="Asn/Gln-tRNA_amidoTrfase_suB/E"/>
</dbReference>
<reference evidence="13" key="1">
    <citation type="submission" date="2017-09" db="EMBL/GenBank/DDBJ databases">
        <title>Depth-based differentiation of microbial function through sediment-hosted aquifers and enrichment of novel symbionts in the deep terrestrial subsurface.</title>
        <authorList>
            <person name="Probst A.J."/>
            <person name="Ladd B."/>
            <person name="Jarett J.K."/>
            <person name="Geller-Mcgrath D.E."/>
            <person name="Sieber C.M.K."/>
            <person name="Emerson J.B."/>
            <person name="Anantharaman K."/>
            <person name="Thomas B.C."/>
            <person name="Malmstrom R."/>
            <person name="Stieglmeier M."/>
            <person name="Klingl A."/>
            <person name="Woyke T."/>
            <person name="Ryan C.M."/>
            <person name="Banfield J.F."/>
        </authorList>
    </citation>
    <scope>NUCLEOTIDE SEQUENCE [LARGE SCALE GENOMIC DNA]</scope>
</reference>
<evidence type="ECO:0000313" key="13">
    <source>
        <dbReference type="Proteomes" id="UP000229370"/>
    </source>
</evidence>
<dbReference type="GO" id="GO:0050566">
    <property type="term" value="F:asparaginyl-tRNA synthase (glutamine-hydrolyzing) activity"/>
    <property type="evidence" value="ECO:0007669"/>
    <property type="project" value="RHEA"/>
</dbReference>
<keyword evidence="3 10" id="KW-0436">Ligase</keyword>
<evidence type="ECO:0000256" key="1">
    <source>
        <dbReference type="ARBA" id="ARBA00005306"/>
    </source>
</evidence>
<dbReference type="SUPFAM" id="SSF55931">
    <property type="entry name" value="Glutamine synthetase/guanido kinase"/>
    <property type="match status" value="1"/>
</dbReference>
<dbReference type="SUPFAM" id="SSF89095">
    <property type="entry name" value="GatB/YqeY motif"/>
    <property type="match status" value="2"/>
</dbReference>
<dbReference type="EMBL" id="PFQK01000020">
    <property type="protein sequence ID" value="PJC82189.1"/>
    <property type="molecule type" value="Genomic_DNA"/>
</dbReference>
<dbReference type="GO" id="GO:0070681">
    <property type="term" value="P:glutaminyl-tRNAGln biosynthesis via transamidation"/>
    <property type="evidence" value="ECO:0007669"/>
    <property type="project" value="TreeGrafter"/>
</dbReference>
<evidence type="ECO:0000256" key="6">
    <source>
        <dbReference type="ARBA" id="ARBA00022917"/>
    </source>
</evidence>
<comment type="similarity">
    <text evidence="1 10">Belongs to the GatB/GatE family. GatB subfamily.</text>
</comment>
<dbReference type="InterPro" id="IPR014746">
    <property type="entry name" value="Gln_synth/guanido_kin_cat_dom"/>
</dbReference>
<comment type="function">
    <text evidence="7 10">Allows the formation of correctly charged Asn-tRNA(Asn) or Gln-tRNA(Gln) through the transamidation of misacylated Asp-tRNA(Asn) or Glu-tRNA(Gln) in organisms which lack either or both of asparaginyl-tRNA or glutaminyl-tRNA synthetases. The reaction takes place in the presence of glutamine and ATP through an activated phospho-Asp-tRNA(Asn) or phospho-Glu-tRNA(Gln).</text>
</comment>
<evidence type="ECO:0000256" key="3">
    <source>
        <dbReference type="ARBA" id="ARBA00022598"/>
    </source>
</evidence>
<evidence type="ECO:0000256" key="10">
    <source>
        <dbReference type="HAMAP-Rule" id="MF_00121"/>
    </source>
</evidence>
<evidence type="ECO:0000313" key="12">
    <source>
        <dbReference type="EMBL" id="PJC82189.1"/>
    </source>
</evidence>
<dbReference type="PROSITE" id="PS01234">
    <property type="entry name" value="GATB"/>
    <property type="match status" value="1"/>
</dbReference>
<dbReference type="Proteomes" id="UP000229370">
    <property type="component" value="Unassembled WGS sequence"/>
</dbReference>
<dbReference type="SMART" id="SM00845">
    <property type="entry name" value="GatB_Yqey"/>
    <property type="match status" value="1"/>
</dbReference>
<dbReference type="AlphaFoldDB" id="A0A2M8GNY4"/>
<evidence type="ECO:0000256" key="4">
    <source>
        <dbReference type="ARBA" id="ARBA00022741"/>
    </source>
</evidence>
<evidence type="ECO:0000256" key="7">
    <source>
        <dbReference type="ARBA" id="ARBA00024799"/>
    </source>
</evidence>
<dbReference type="EC" id="6.3.5.-" evidence="10"/>
<dbReference type="GO" id="GO:0050567">
    <property type="term" value="F:glutaminyl-tRNA synthase (glutamine-hydrolyzing) activity"/>
    <property type="evidence" value="ECO:0007669"/>
    <property type="project" value="UniProtKB-UniRule"/>
</dbReference>
<dbReference type="PANTHER" id="PTHR11659">
    <property type="entry name" value="GLUTAMYL-TRNA GLN AMIDOTRANSFERASE SUBUNIT B MITOCHONDRIAL AND PROKARYOTIC PET112-RELATED"/>
    <property type="match status" value="1"/>
</dbReference>
<dbReference type="InterPro" id="IPR004413">
    <property type="entry name" value="GatB"/>
</dbReference>
<dbReference type="Gene3D" id="1.10.10.410">
    <property type="match status" value="1"/>
</dbReference>
<dbReference type="PANTHER" id="PTHR11659:SF0">
    <property type="entry name" value="GLUTAMYL-TRNA(GLN) AMIDOTRANSFERASE SUBUNIT B, MITOCHONDRIAL"/>
    <property type="match status" value="1"/>
</dbReference>
<dbReference type="GO" id="GO:0006412">
    <property type="term" value="P:translation"/>
    <property type="evidence" value="ECO:0007669"/>
    <property type="project" value="UniProtKB-UniRule"/>
</dbReference>
<dbReference type="GO" id="GO:0016740">
    <property type="term" value="F:transferase activity"/>
    <property type="evidence" value="ECO:0007669"/>
    <property type="project" value="UniProtKB-KW"/>
</dbReference>